<dbReference type="Proteomes" id="UP000231896">
    <property type="component" value="Chromosome"/>
</dbReference>
<reference evidence="1 2" key="1">
    <citation type="submission" date="2017-11" db="EMBL/GenBank/DDBJ databases">
        <title>Genome sequence of Entomoplasma melaleucae M1 (ATCC 49191).</title>
        <authorList>
            <person name="Lo W.-S."/>
            <person name="Gasparich G.E."/>
            <person name="Kuo C.-H."/>
        </authorList>
    </citation>
    <scope>NUCLEOTIDE SEQUENCE [LARGE SCALE GENOMIC DNA]</scope>
    <source>
        <strain evidence="1 2">M1</strain>
    </source>
</reference>
<dbReference type="EMBL" id="CP024964">
    <property type="protein sequence ID" value="ATZ17995.1"/>
    <property type="molecule type" value="Genomic_DNA"/>
</dbReference>
<name>A0A2K8NVX7_9MOLU</name>
<dbReference type="RefSeq" id="WP_028124169.1">
    <property type="nucleotide sequence ID" value="NZ_CP024964.1"/>
</dbReference>
<sequence length="109" mass="13241">MEIKELQKIVIKNDYILLKESTEKKYYIFRKLDKQIKNLKDSKNIIVKEDEEVTYHSAVIFEEQQYESLKVNQKIDESFMLNLFDFISSKKWSINEMLCYINLKNDFTK</sequence>
<organism evidence="1 2">
    <name type="scientific">Mesoplasma melaleucae</name>
    <dbReference type="NCBI Taxonomy" id="81459"/>
    <lineage>
        <taxon>Bacteria</taxon>
        <taxon>Bacillati</taxon>
        <taxon>Mycoplasmatota</taxon>
        <taxon>Mollicutes</taxon>
        <taxon>Entomoplasmatales</taxon>
        <taxon>Entomoplasmataceae</taxon>
        <taxon>Mesoplasma</taxon>
    </lineage>
</organism>
<dbReference type="KEGG" id="eml:EMELA_v1c04510"/>
<evidence type="ECO:0000313" key="2">
    <source>
        <dbReference type="Proteomes" id="UP000231896"/>
    </source>
</evidence>
<protein>
    <submittedName>
        <fullName evidence="1">Uncharacterized protein</fullName>
    </submittedName>
</protein>
<gene>
    <name evidence="1" type="ORF">EMELA_v1c04510</name>
</gene>
<proteinExistence type="predicted"/>
<dbReference type="STRING" id="1408435.GCA_000685885_00653"/>
<evidence type="ECO:0000313" key="1">
    <source>
        <dbReference type="EMBL" id="ATZ17995.1"/>
    </source>
</evidence>
<accession>A0A2K8NVX7</accession>
<keyword evidence="2" id="KW-1185">Reference proteome</keyword>
<dbReference type="AlphaFoldDB" id="A0A2K8NVX7"/>